<gene>
    <name evidence="2" type="ordered locus">Mycch_0696</name>
</gene>
<dbReference type="PATRIC" id="fig|710421.3.peg.695"/>
<dbReference type="STRING" id="710421.Mycch_0696"/>
<reference evidence="2 3" key="1">
    <citation type="submission" date="2012-06" db="EMBL/GenBank/DDBJ databases">
        <title>Complete sequence of chromosome of Mycobacterium chubuense NBB4.</title>
        <authorList>
            <consortium name="US DOE Joint Genome Institute"/>
            <person name="Lucas S."/>
            <person name="Han J."/>
            <person name="Lapidus A."/>
            <person name="Cheng J.-F."/>
            <person name="Goodwin L."/>
            <person name="Pitluck S."/>
            <person name="Peters L."/>
            <person name="Mikhailova N."/>
            <person name="Teshima H."/>
            <person name="Detter J.C."/>
            <person name="Han C."/>
            <person name="Tapia R."/>
            <person name="Land M."/>
            <person name="Hauser L."/>
            <person name="Kyrpides N."/>
            <person name="Ivanova N."/>
            <person name="Pagani I."/>
            <person name="Mattes T."/>
            <person name="Holmes A."/>
            <person name="Rutledge P."/>
            <person name="Paulsen I."/>
            <person name="Coleman N."/>
            <person name="Woyke T."/>
        </authorList>
    </citation>
    <scope>NUCLEOTIDE SEQUENCE [LARGE SCALE GENOMIC DNA]</scope>
    <source>
        <strain evidence="2 3">NBB4</strain>
    </source>
</reference>
<dbReference type="eggNOG" id="COG1651">
    <property type="taxonomic scope" value="Bacteria"/>
</dbReference>
<name>I4BE07_MYCCN</name>
<organism evidence="2 3">
    <name type="scientific">Mycolicibacterium chubuense (strain NBB4)</name>
    <name type="common">Mycobacterium chubuense</name>
    <dbReference type="NCBI Taxonomy" id="710421"/>
    <lineage>
        <taxon>Bacteria</taxon>
        <taxon>Bacillati</taxon>
        <taxon>Actinomycetota</taxon>
        <taxon>Actinomycetes</taxon>
        <taxon>Mycobacteriales</taxon>
        <taxon>Mycobacteriaceae</taxon>
        <taxon>Mycolicibacterium</taxon>
    </lineage>
</organism>
<dbReference type="InterPro" id="IPR012336">
    <property type="entry name" value="Thioredoxin-like_fold"/>
</dbReference>
<keyword evidence="3" id="KW-1185">Reference proteome</keyword>
<dbReference type="Proteomes" id="UP000006057">
    <property type="component" value="Chromosome"/>
</dbReference>
<sequence precursor="true">MQASRAALVVAVIGVLLGLVAGCTRQTAGEARPDATAVPLAVANDGYGIVAGFDDAPARIEIYTEPQCTHCHDLQHDFGDEIAYDITVGRLQVTYRPLTFLDDGAAGYSAKVANALFLATDVVGEAATSGTQFQRFVEALWAHQHPGGPVFSDDELRTMAGEAGLPRAVADHVAASGRAVDVAEMEATNFGFLYDIDPAQTGTPTVYDLKAGEKLDIADDGWLDKLVDS</sequence>
<evidence type="ECO:0000313" key="2">
    <source>
        <dbReference type="EMBL" id="AFM15514.1"/>
    </source>
</evidence>
<evidence type="ECO:0000313" key="3">
    <source>
        <dbReference type="Proteomes" id="UP000006057"/>
    </source>
</evidence>
<proteinExistence type="predicted"/>
<dbReference type="PROSITE" id="PS51257">
    <property type="entry name" value="PROKAR_LIPOPROTEIN"/>
    <property type="match status" value="1"/>
</dbReference>
<evidence type="ECO:0000259" key="1">
    <source>
        <dbReference type="Pfam" id="PF13462"/>
    </source>
</evidence>
<feature type="domain" description="Thioredoxin-like fold" evidence="1">
    <location>
        <begin position="46"/>
        <end position="116"/>
    </location>
</feature>
<protein>
    <recommendedName>
        <fullName evidence="1">Thioredoxin-like fold domain-containing protein</fullName>
    </recommendedName>
</protein>
<dbReference type="Gene3D" id="3.40.30.10">
    <property type="entry name" value="Glutaredoxin"/>
    <property type="match status" value="1"/>
</dbReference>
<accession>I4BE07</accession>
<dbReference type="Pfam" id="PF13462">
    <property type="entry name" value="Thioredoxin_4"/>
    <property type="match status" value="1"/>
</dbReference>
<dbReference type="SUPFAM" id="SSF52833">
    <property type="entry name" value="Thioredoxin-like"/>
    <property type="match status" value="1"/>
</dbReference>
<dbReference type="KEGG" id="mcb:Mycch_0696"/>
<dbReference type="InterPro" id="IPR036249">
    <property type="entry name" value="Thioredoxin-like_sf"/>
</dbReference>
<dbReference type="EMBL" id="CP003053">
    <property type="protein sequence ID" value="AFM15514.1"/>
    <property type="molecule type" value="Genomic_DNA"/>
</dbReference>
<dbReference type="RefSeq" id="WP_014814005.1">
    <property type="nucleotide sequence ID" value="NC_018027.1"/>
</dbReference>
<dbReference type="OrthoDB" id="117402at2"/>
<dbReference type="HOGENOM" id="CLU_000288_47_3_11"/>
<dbReference type="AlphaFoldDB" id="I4BE07"/>